<organism evidence="2 3">
    <name type="scientific">Acanthamoeba castellanii medusavirus J1</name>
    <dbReference type="NCBI Taxonomy" id="3114988"/>
    <lineage>
        <taxon>Viruses</taxon>
        <taxon>Varidnaviria</taxon>
        <taxon>Bamfordvirae</taxon>
        <taxon>Nucleocytoviricota</taxon>
        <taxon>Megaviricetes</taxon>
        <taxon>Mamonoviridae</taxon>
        <taxon>Medusavirus</taxon>
        <taxon>Medusavirus medusae</taxon>
    </lineage>
</organism>
<name>A0A3T1CWN9_9VIRU</name>
<keyword evidence="1" id="KW-0472">Membrane</keyword>
<reference evidence="3" key="1">
    <citation type="journal article" date="2019" name="J. Virol.">
        <title>Medusavirus, a novel large DNA virus discovered from hot spring water.</title>
        <authorList>
            <person name="Yoshikawa G."/>
            <person name="Blanc-Mathieu R."/>
            <person name="Song C."/>
            <person name="Kayama Y."/>
            <person name="Mochizuki T."/>
            <person name="Murata K."/>
            <person name="Ogata H."/>
            <person name="Takemura M."/>
        </authorList>
    </citation>
    <scope>NUCLEOTIDE SEQUENCE [LARGE SCALE GENOMIC DNA]</scope>
</reference>
<feature type="transmembrane region" description="Helical" evidence="1">
    <location>
        <begin position="7"/>
        <end position="37"/>
    </location>
</feature>
<dbReference type="EMBL" id="AP018495">
    <property type="protein sequence ID" value="BBI30241.1"/>
    <property type="molecule type" value="Genomic_DNA"/>
</dbReference>
<keyword evidence="1" id="KW-0812">Transmembrane</keyword>
<accession>A0A3T1CWN9</accession>
<keyword evidence="1" id="KW-1133">Transmembrane helix</keyword>
<protein>
    <submittedName>
        <fullName evidence="2">Uncharacterized protein</fullName>
    </submittedName>
</protein>
<proteinExistence type="predicted"/>
<keyword evidence="3" id="KW-1185">Reference proteome</keyword>
<dbReference type="KEGG" id="vg:80540593"/>
<evidence type="ECO:0000313" key="2">
    <source>
        <dbReference type="EMBL" id="BBI30241.1"/>
    </source>
</evidence>
<evidence type="ECO:0000313" key="3">
    <source>
        <dbReference type="Proteomes" id="UP001161669"/>
    </source>
</evidence>
<evidence type="ECO:0000256" key="1">
    <source>
        <dbReference type="SAM" id="Phobius"/>
    </source>
</evidence>
<dbReference type="Proteomes" id="UP001161669">
    <property type="component" value="Segment"/>
</dbReference>
<sequence>MDDKAELMFGFMGACMYPMFILGLLILVLGLVLWTLLGFPSLSDA</sequence>